<dbReference type="Proteomes" id="UP000537161">
    <property type="component" value="Unassembled WGS sequence"/>
</dbReference>
<dbReference type="PROSITE" id="PS50943">
    <property type="entry name" value="HTH_CROC1"/>
    <property type="match status" value="1"/>
</dbReference>
<dbReference type="InterPro" id="IPR050807">
    <property type="entry name" value="TransReg_Diox_bact_type"/>
</dbReference>
<dbReference type="SUPFAM" id="SSF47413">
    <property type="entry name" value="lambda repressor-like DNA-binding domains"/>
    <property type="match status" value="1"/>
</dbReference>
<protein>
    <submittedName>
        <fullName evidence="3">Transcriptional regulator with XRE-family HTH domain</fullName>
    </submittedName>
</protein>
<sequence length="132" mass="14889">MGIASSRFKEKKFGKTEQAEILGVAMSSTLGKKVNKLRREQGLTLEQLAIATGSSKSYMWEIENKPVARPSAEKLNKIAEVLGVTPEFLVDEDKRDPTVDERDVAFFRKYQSADPTVKDKLKRILDVLDEDE</sequence>
<dbReference type="Gene3D" id="1.10.260.40">
    <property type="entry name" value="lambda repressor-like DNA-binding domains"/>
    <property type="match status" value="1"/>
</dbReference>
<reference evidence="3 4" key="1">
    <citation type="submission" date="2020-08" db="EMBL/GenBank/DDBJ databases">
        <title>Genomic Encyclopedia of Type Strains, Phase IV (KMG-IV): sequencing the most valuable type-strain genomes for metagenomic binning, comparative biology and taxonomic classification.</title>
        <authorList>
            <person name="Goeker M."/>
        </authorList>
    </citation>
    <scope>NUCLEOTIDE SEQUENCE [LARGE SCALE GENOMIC DNA]</scope>
    <source>
        <strain evidence="3 4">DSM 27163</strain>
    </source>
</reference>
<keyword evidence="1" id="KW-0238">DNA-binding</keyword>
<proteinExistence type="predicted"/>
<feature type="domain" description="HTH cro/C1-type" evidence="2">
    <location>
        <begin position="34"/>
        <end position="89"/>
    </location>
</feature>
<dbReference type="SMART" id="SM00530">
    <property type="entry name" value="HTH_XRE"/>
    <property type="match status" value="1"/>
</dbReference>
<comment type="caution">
    <text evidence="3">The sequence shown here is derived from an EMBL/GenBank/DDBJ whole genome shotgun (WGS) entry which is preliminary data.</text>
</comment>
<dbReference type="EMBL" id="JACIJH010000003">
    <property type="protein sequence ID" value="MBB5706346.1"/>
    <property type="molecule type" value="Genomic_DNA"/>
</dbReference>
<dbReference type="PANTHER" id="PTHR46797:SF1">
    <property type="entry name" value="METHYLPHOSPHONATE SYNTHASE"/>
    <property type="match status" value="1"/>
</dbReference>
<dbReference type="GO" id="GO:0005829">
    <property type="term" value="C:cytosol"/>
    <property type="evidence" value="ECO:0007669"/>
    <property type="project" value="TreeGrafter"/>
</dbReference>
<dbReference type="CDD" id="cd00093">
    <property type="entry name" value="HTH_XRE"/>
    <property type="match status" value="1"/>
</dbReference>
<accession>A0A7W9B4Z1</accession>
<dbReference type="GO" id="GO:0003677">
    <property type="term" value="F:DNA binding"/>
    <property type="evidence" value="ECO:0007669"/>
    <property type="project" value="UniProtKB-KW"/>
</dbReference>
<dbReference type="AlphaFoldDB" id="A0A7W9B4Z1"/>
<organism evidence="3 4">
    <name type="scientific">Sphingopyxis panaciterrulae</name>
    <dbReference type="NCBI Taxonomy" id="462372"/>
    <lineage>
        <taxon>Bacteria</taxon>
        <taxon>Pseudomonadati</taxon>
        <taxon>Pseudomonadota</taxon>
        <taxon>Alphaproteobacteria</taxon>
        <taxon>Sphingomonadales</taxon>
        <taxon>Sphingomonadaceae</taxon>
        <taxon>Sphingopyxis</taxon>
    </lineage>
</organism>
<dbReference type="PANTHER" id="PTHR46797">
    <property type="entry name" value="HTH-TYPE TRANSCRIPTIONAL REGULATOR"/>
    <property type="match status" value="1"/>
</dbReference>
<dbReference type="GO" id="GO:0003700">
    <property type="term" value="F:DNA-binding transcription factor activity"/>
    <property type="evidence" value="ECO:0007669"/>
    <property type="project" value="TreeGrafter"/>
</dbReference>
<name>A0A7W9B4Z1_9SPHN</name>
<dbReference type="RefSeq" id="WP_246427114.1">
    <property type="nucleotide sequence ID" value="NZ_JACIJH010000003.1"/>
</dbReference>
<evidence type="ECO:0000259" key="2">
    <source>
        <dbReference type="PROSITE" id="PS50943"/>
    </source>
</evidence>
<dbReference type="InterPro" id="IPR010982">
    <property type="entry name" value="Lambda_DNA-bd_dom_sf"/>
</dbReference>
<evidence type="ECO:0000313" key="3">
    <source>
        <dbReference type="EMBL" id="MBB5706346.1"/>
    </source>
</evidence>
<gene>
    <name evidence="3" type="ORF">FHR21_001690</name>
</gene>
<evidence type="ECO:0000256" key="1">
    <source>
        <dbReference type="ARBA" id="ARBA00023125"/>
    </source>
</evidence>
<dbReference type="InterPro" id="IPR001387">
    <property type="entry name" value="Cro/C1-type_HTH"/>
</dbReference>
<keyword evidence="4" id="KW-1185">Reference proteome</keyword>
<evidence type="ECO:0000313" key="4">
    <source>
        <dbReference type="Proteomes" id="UP000537161"/>
    </source>
</evidence>
<dbReference type="Pfam" id="PF01381">
    <property type="entry name" value="HTH_3"/>
    <property type="match status" value="1"/>
</dbReference>